<proteinExistence type="predicted"/>
<dbReference type="RefSeq" id="WP_109892102.1">
    <property type="nucleotide sequence ID" value="NZ_CP029550.1"/>
</dbReference>
<dbReference type="KEGG" id="mets:DK389_19815"/>
<protein>
    <submittedName>
        <fullName evidence="1">Uncharacterized protein</fullName>
    </submittedName>
</protein>
<evidence type="ECO:0000313" key="2">
    <source>
        <dbReference type="Proteomes" id="UP000245926"/>
    </source>
</evidence>
<reference evidence="2" key="1">
    <citation type="submission" date="2018-05" db="EMBL/GenBank/DDBJ databases">
        <title>Complete Genome Sequence of Methylobacterium sp. 17SD2-17.</title>
        <authorList>
            <person name="Srinivasan S."/>
        </authorList>
    </citation>
    <scope>NUCLEOTIDE SEQUENCE [LARGE SCALE GENOMIC DNA]</scope>
    <source>
        <strain evidence="2">17SD2-17</strain>
    </source>
</reference>
<organism evidence="1 2">
    <name type="scientific">Methylobacterium durans</name>
    <dbReference type="NCBI Taxonomy" id="2202825"/>
    <lineage>
        <taxon>Bacteria</taxon>
        <taxon>Pseudomonadati</taxon>
        <taxon>Pseudomonadota</taxon>
        <taxon>Alphaproteobacteria</taxon>
        <taxon>Hyphomicrobiales</taxon>
        <taxon>Methylobacteriaceae</taxon>
        <taxon>Methylobacterium</taxon>
    </lineage>
</organism>
<sequence length="132" mass="14405">MSDLNPILPSASRSSKPPQAIGGGYFILRRAKKGRRLTLIGRCPYEHGSLEEAEAQAEVLAVRTGSEFAVFRQVGTVMPPASSEIEQVAAVPLTADFISQAPEPVFKPALIVERRRKRATSPHRTFRQGGHV</sequence>
<keyword evidence="2" id="KW-1185">Reference proteome</keyword>
<dbReference type="Proteomes" id="UP000245926">
    <property type="component" value="Chromosome"/>
</dbReference>
<gene>
    <name evidence="1" type="ORF">DK389_19815</name>
</gene>
<dbReference type="EMBL" id="CP029550">
    <property type="protein sequence ID" value="AWN42329.1"/>
    <property type="molecule type" value="Genomic_DNA"/>
</dbReference>
<dbReference type="AlphaFoldDB" id="A0A2U8W8H2"/>
<name>A0A2U8W8H2_9HYPH</name>
<accession>A0A2U8W8H2</accession>
<evidence type="ECO:0000313" key="1">
    <source>
        <dbReference type="EMBL" id="AWN42329.1"/>
    </source>
</evidence>